<feature type="transmembrane region" description="Helical" evidence="1">
    <location>
        <begin position="494"/>
        <end position="514"/>
    </location>
</feature>
<feature type="transmembrane region" description="Helical" evidence="1">
    <location>
        <begin position="242"/>
        <end position="267"/>
    </location>
</feature>
<feature type="transmembrane region" description="Helical" evidence="1">
    <location>
        <begin position="362"/>
        <end position="386"/>
    </location>
</feature>
<proteinExistence type="predicted"/>
<feature type="transmembrane region" description="Helical" evidence="1">
    <location>
        <begin position="200"/>
        <end position="222"/>
    </location>
</feature>
<accession>A0A9Q0RL24</accession>
<feature type="non-terminal residue" evidence="2">
    <location>
        <position position="527"/>
    </location>
</feature>
<keyword evidence="1" id="KW-0472">Membrane</keyword>
<evidence type="ECO:0000313" key="2">
    <source>
        <dbReference type="EMBL" id="KAJ6218005.1"/>
    </source>
</evidence>
<sequence>MDLSLLKQLLFKMKSLNTFRYQLKLNYICLFYYQELIDRFNVFYDRNVINHLDHNLQHYQLVQYRKLYPKSYYTDANPTFPWYIRTPLNLIWFKYFLISWFIRSFSIVFIKPVTATIERKILIGTAFLEKDSPIIELTITFWTMICIQFLLFCVPKRLVDYKFLSLNSMSENDNQYRHPSNFGLDSIHFQRFKTFRKISWLLYHIYMQSVPPMVFITLQALSVRRGYYRRSPIRSTLWTLNYATMAYVVCNVLFSNLVIFIIIAAYIRIKQHCITLAIQQSMTKMYKNEQCNYNRNSKFVQFKWIFWNKFMRENIRYSHLYEEMAEYNHFFTSYITTVFVAYLCLFAYIVYVILWGNSELKILYILLLIINVLILGAITYVCGCVVQQQVQHSKRFTSTIFRFDVAHLKHFHNNFKIKIGNMSSNMNILSQSGFTFLNEYVMTHDTFRLYYLALLIIRGFAIIFIKSTTSTIERRIWVGTAILEKDSKTVETVILIWSVICFLFLQFTLTNTLTDYKFLALNRMTEN</sequence>
<dbReference type="EMBL" id="JAPWDV010000003">
    <property type="protein sequence ID" value="KAJ6218005.1"/>
    <property type="molecule type" value="Genomic_DNA"/>
</dbReference>
<organism evidence="2 3">
    <name type="scientific">Blomia tropicalis</name>
    <name type="common">Mite</name>
    <dbReference type="NCBI Taxonomy" id="40697"/>
    <lineage>
        <taxon>Eukaryota</taxon>
        <taxon>Metazoa</taxon>
        <taxon>Ecdysozoa</taxon>
        <taxon>Arthropoda</taxon>
        <taxon>Chelicerata</taxon>
        <taxon>Arachnida</taxon>
        <taxon>Acari</taxon>
        <taxon>Acariformes</taxon>
        <taxon>Sarcoptiformes</taxon>
        <taxon>Astigmata</taxon>
        <taxon>Glycyphagoidea</taxon>
        <taxon>Echimyopodidae</taxon>
        <taxon>Blomia</taxon>
    </lineage>
</organism>
<feature type="transmembrane region" description="Helical" evidence="1">
    <location>
        <begin position="134"/>
        <end position="154"/>
    </location>
</feature>
<dbReference type="AlphaFoldDB" id="A0A9Q0RL24"/>
<keyword evidence="1" id="KW-1133">Transmembrane helix</keyword>
<feature type="transmembrane region" description="Helical" evidence="1">
    <location>
        <begin position="95"/>
        <end position="114"/>
    </location>
</feature>
<evidence type="ECO:0000313" key="3">
    <source>
        <dbReference type="Proteomes" id="UP001142055"/>
    </source>
</evidence>
<dbReference type="OMA" id="TIERRIW"/>
<feature type="transmembrane region" description="Helical" evidence="1">
    <location>
        <begin position="449"/>
        <end position="465"/>
    </location>
</feature>
<name>A0A9Q0RL24_BLOTA</name>
<evidence type="ECO:0000256" key="1">
    <source>
        <dbReference type="SAM" id="Phobius"/>
    </source>
</evidence>
<feature type="transmembrane region" description="Helical" evidence="1">
    <location>
        <begin position="334"/>
        <end position="356"/>
    </location>
</feature>
<keyword evidence="3" id="KW-1185">Reference proteome</keyword>
<keyword evidence="1" id="KW-0812">Transmembrane</keyword>
<comment type="caution">
    <text evidence="2">The sequence shown here is derived from an EMBL/GenBank/DDBJ whole genome shotgun (WGS) entry which is preliminary data.</text>
</comment>
<protein>
    <submittedName>
        <fullName evidence="2">Uncharacterized protein</fullName>
    </submittedName>
</protein>
<gene>
    <name evidence="2" type="ORF">RDWZM_009162</name>
</gene>
<dbReference type="Proteomes" id="UP001142055">
    <property type="component" value="Chromosome 3"/>
</dbReference>
<reference evidence="2" key="1">
    <citation type="submission" date="2022-12" db="EMBL/GenBank/DDBJ databases">
        <title>Genome assemblies of Blomia tropicalis.</title>
        <authorList>
            <person name="Cui Y."/>
        </authorList>
    </citation>
    <scope>NUCLEOTIDE SEQUENCE</scope>
    <source>
        <tissue evidence="2">Adult mites</tissue>
    </source>
</reference>